<evidence type="ECO:0000313" key="2">
    <source>
        <dbReference type="Proteomes" id="UP000272015"/>
    </source>
</evidence>
<sequence>MANMKLTAIDPPSRSFSRWLTEEEIGQVLAHKRGWRLAPDGAVYAGKLVKKRIAPSLATLGSVALVQRWASRAAVPRSDGSGPTHMMWGIFDARTDAEIAEQVAGNTTA</sequence>
<organism evidence="1 2">
    <name type="scientific">Cryobacterium melibiosiphilum</name>
    <dbReference type="NCBI Taxonomy" id="995039"/>
    <lineage>
        <taxon>Bacteria</taxon>
        <taxon>Bacillati</taxon>
        <taxon>Actinomycetota</taxon>
        <taxon>Actinomycetes</taxon>
        <taxon>Micrococcales</taxon>
        <taxon>Microbacteriaceae</taxon>
        <taxon>Cryobacterium</taxon>
    </lineage>
</organism>
<reference evidence="1 2" key="1">
    <citation type="submission" date="2018-09" db="EMBL/GenBank/DDBJ databases">
        <title>Novel species of Cryobacterium.</title>
        <authorList>
            <person name="Liu Q."/>
            <person name="Xin Y.-H."/>
        </authorList>
    </citation>
    <scope>NUCLEOTIDE SEQUENCE [LARGE SCALE GENOMIC DNA]</scope>
    <source>
        <strain evidence="1 2">Hh39</strain>
    </source>
</reference>
<accession>A0A3A5MDS9</accession>
<protein>
    <submittedName>
        <fullName evidence="1">Uncharacterized protein</fullName>
    </submittedName>
</protein>
<evidence type="ECO:0000313" key="1">
    <source>
        <dbReference type="EMBL" id="RJT88267.1"/>
    </source>
</evidence>
<name>A0A3A5MDS9_9MICO</name>
<dbReference type="AlphaFoldDB" id="A0A3A5MDS9"/>
<proteinExistence type="predicted"/>
<dbReference type="Proteomes" id="UP000272015">
    <property type="component" value="Unassembled WGS sequence"/>
</dbReference>
<keyword evidence="2" id="KW-1185">Reference proteome</keyword>
<gene>
    <name evidence="1" type="ORF">D6T64_11545</name>
</gene>
<comment type="caution">
    <text evidence="1">The sequence shown here is derived from an EMBL/GenBank/DDBJ whole genome shotgun (WGS) entry which is preliminary data.</text>
</comment>
<dbReference type="EMBL" id="QZVS01000084">
    <property type="protein sequence ID" value="RJT88267.1"/>
    <property type="molecule type" value="Genomic_DNA"/>
</dbReference>